<dbReference type="EMBL" id="OX597814">
    <property type="protein sequence ID" value="CAI9714884.1"/>
    <property type="molecule type" value="Genomic_DNA"/>
</dbReference>
<accession>A0AA36AG19</accession>
<reference evidence="1" key="1">
    <citation type="submission" date="2023-08" db="EMBL/GenBank/DDBJ databases">
        <authorList>
            <person name="Alioto T."/>
            <person name="Alioto T."/>
            <person name="Gomez Garrido J."/>
        </authorList>
    </citation>
    <scope>NUCLEOTIDE SEQUENCE</scope>
</reference>
<dbReference type="AlphaFoldDB" id="A0AA36AG19"/>
<evidence type="ECO:0000313" key="1">
    <source>
        <dbReference type="EMBL" id="CAI9714884.1"/>
    </source>
</evidence>
<keyword evidence="2" id="KW-1185">Reference proteome</keyword>
<name>A0AA36AG19_OCTVU</name>
<gene>
    <name evidence="1" type="ORF">OCTVUL_1B015581</name>
</gene>
<evidence type="ECO:0000313" key="2">
    <source>
        <dbReference type="Proteomes" id="UP001162480"/>
    </source>
</evidence>
<protein>
    <submittedName>
        <fullName evidence="1">Uncharacterized protein</fullName>
    </submittedName>
</protein>
<dbReference type="Proteomes" id="UP001162480">
    <property type="component" value="Chromosome 1"/>
</dbReference>
<sequence>MCASINVHVCGYLPNPIKVGYQKHRVLTIDTMQVSIVAAGDKLLPENLQMYRETLQIFDFYKDKLFG</sequence>
<proteinExistence type="predicted"/>
<organism evidence="1 2">
    <name type="scientific">Octopus vulgaris</name>
    <name type="common">Common octopus</name>
    <dbReference type="NCBI Taxonomy" id="6645"/>
    <lineage>
        <taxon>Eukaryota</taxon>
        <taxon>Metazoa</taxon>
        <taxon>Spiralia</taxon>
        <taxon>Lophotrochozoa</taxon>
        <taxon>Mollusca</taxon>
        <taxon>Cephalopoda</taxon>
        <taxon>Coleoidea</taxon>
        <taxon>Octopodiformes</taxon>
        <taxon>Octopoda</taxon>
        <taxon>Incirrata</taxon>
        <taxon>Octopodidae</taxon>
        <taxon>Octopus</taxon>
    </lineage>
</organism>